<feature type="transmembrane region" description="Helical" evidence="3">
    <location>
        <begin position="83"/>
        <end position="101"/>
    </location>
</feature>
<dbReference type="InterPro" id="IPR004276">
    <property type="entry name" value="GlycoTrans_28_N"/>
</dbReference>
<dbReference type="EMBL" id="MGHH01000007">
    <property type="protein sequence ID" value="OGM64970.1"/>
    <property type="molecule type" value="Genomic_DNA"/>
</dbReference>
<evidence type="ECO:0000259" key="5">
    <source>
        <dbReference type="Pfam" id="PF04101"/>
    </source>
</evidence>
<reference evidence="6 7" key="1">
    <citation type="journal article" date="2016" name="Nat. Commun.">
        <title>Thousands of microbial genomes shed light on interconnected biogeochemical processes in an aquifer system.</title>
        <authorList>
            <person name="Anantharaman K."/>
            <person name="Brown C.T."/>
            <person name="Hug L.A."/>
            <person name="Sharon I."/>
            <person name="Castelle C.J."/>
            <person name="Probst A.J."/>
            <person name="Thomas B.C."/>
            <person name="Singh A."/>
            <person name="Wilkins M.J."/>
            <person name="Karaoz U."/>
            <person name="Brodie E.L."/>
            <person name="Williams K.H."/>
            <person name="Hubbard S.S."/>
            <person name="Banfield J.F."/>
        </authorList>
    </citation>
    <scope>NUCLEOTIDE SEQUENCE [LARGE SCALE GENOMIC DNA]</scope>
</reference>
<keyword evidence="2" id="KW-0808">Transferase</keyword>
<dbReference type="CDD" id="cd03785">
    <property type="entry name" value="GT28_MurG"/>
    <property type="match status" value="1"/>
</dbReference>
<dbReference type="Pfam" id="PF04101">
    <property type="entry name" value="Glyco_tran_28_C"/>
    <property type="match status" value="1"/>
</dbReference>
<comment type="caution">
    <text evidence="6">The sequence shown here is derived from an EMBL/GenBank/DDBJ whole genome shotgun (WGS) entry which is preliminary data.</text>
</comment>
<evidence type="ECO:0000259" key="4">
    <source>
        <dbReference type="Pfam" id="PF03033"/>
    </source>
</evidence>
<proteinExistence type="predicted"/>
<evidence type="ECO:0000313" key="6">
    <source>
        <dbReference type="EMBL" id="OGM64970.1"/>
    </source>
</evidence>
<dbReference type="PANTHER" id="PTHR21015">
    <property type="entry name" value="UDP-N-ACETYLGLUCOSAMINE--N-ACETYLMURAMYL-(PENTAPEPTIDE) PYROPHOSPHORYL-UNDECAPRENOL N-ACETYLGLUCOSAMINE TRANSFERASE 1"/>
    <property type="match status" value="1"/>
</dbReference>
<evidence type="ECO:0000256" key="3">
    <source>
        <dbReference type="SAM" id="Phobius"/>
    </source>
</evidence>
<keyword evidence="3" id="KW-0472">Membrane</keyword>
<dbReference type="Gene3D" id="3.40.50.2000">
    <property type="entry name" value="Glycogen Phosphorylase B"/>
    <property type="match status" value="2"/>
</dbReference>
<gene>
    <name evidence="6" type="ORF">A2893_04930</name>
</gene>
<dbReference type="AlphaFoldDB" id="A0A1F8BLY1"/>
<dbReference type="InterPro" id="IPR007235">
    <property type="entry name" value="Glyco_trans_28_C"/>
</dbReference>
<evidence type="ECO:0000313" key="7">
    <source>
        <dbReference type="Proteomes" id="UP000176725"/>
    </source>
</evidence>
<feature type="domain" description="Glycosyl transferase family 28 C-terminal" evidence="5">
    <location>
        <begin position="193"/>
        <end position="348"/>
    </location>
</feature>
<name>A0A1F8BLY1_9BACT</name>
<dbReference type="GO" id="GO:1901137">
    <property type="term" value="P:carbohydrate derivative biosynthetic process"/>
    <property type="evidence" value="ECO:0007669"/>
    <property type="project" value="UniProtKB-ARBA"/>
</dbReference>
<dbReference type="GO" id="GO:0016758">
    <property type="term" value="F:hexosyltransferase activity"/>
    <property type="evidence" value="ECO:0007669"/>
    <property type="project" value="InterPro"/>
</dbReference>
<evidence type="ECO:0008006" key="8">
    <source>
        <dbReference type="Google" id="ProtNLM"/>
    </source>
</evidence>
<dbReference type="Proteomes" id="UP000176725">
    <property type="component" value="Unassembled WGS sequence"/>
</dbReference>
<feature type="transmembrane region" description="Helical" evidence="3">
    <location>
        <begin position="107"/>
        <end position="132"/>
    </location>
</feature>
<evidence type="ECO:0000256" key="2">
    <source>
        <dbReference type="ARBA" id="ARBA00022679"/>
    </source>
</evidence>
<evidence type="ECO:0000256" key="1">
    <source>
        <dbReference type="ARBA" id="ARBA00022676"/>
    </source>
</evidence>
<dbReference type="GO" id="GO:0005975">
    <property type="term" value="P:carbohydrate metabolic process"/>
    <property type="evidence" value="ECO:0007669"/>
    <property type="project" value="InterPro"/>
</dbReference>
<keyword evidence="3" id="KW-1133">Transmembrane helix</keyword>
<keyword evidence="1" id="KW-0328">Glycosyltransferase</keyword>
<feature type="domain" description="Glycosyltransferase family 28 N-terminal" evidence="4">
    <location>
        <begin position="59"/>
        <end position="155"/>
    </location>
</feature>
<organism evidence="6 7">
    <name type="scientific">Candidatus Woesebacteria bacterium RIFCSPLOWO2_01_FULL_39_25</name>
    <dbReference type="NCBI Taxonomy" id="1802521"/>
    <lineage>
        <taxon>Bacteria</taxon>
        <taxon>Candidatus Woeseibacteriota</taxon>
    </lineage>
</organism>
<keyword evidence="3" id="KW-0812">Transmembrane</keyword>
<dbReference type="Pfam" id="PF03033">
    <property type="entry name" value="Glyco_transf_28"/>
    <property type="match status" value="1"/>
</dbReference>
<sequence length="369" mass="41247">MAKNNDTKKVVLTGGHAGSTAYVVIEEIRKQNKNWDLYWIGSKSSIEGAKVPPISSIYFPKYGIKTYGIIAGRLQRKFTLHTVPSLLKIPIGFIHAIYLLAKIKPDVVLSFGGFSAFPVVVVAGIFGIPVIIHEQTSVVGRANKYSATFSKRIAISRDTSARFFPKEKTLLTGNPTPYDIKSNLKNLPKIPAIFITGGQSGSVVINDAVESALPKLLKDFRVVHLTGIRQEDKFRHIWEKLDSKLKERYKVYGQVDFKKYSEIFNSSTLLISRAGANTVSKILVSKKPSILIPLPISYLNEQEKNAIYAKNFGLARVLLQDDLTPESLLDEVFYLIENWNEILDNVSKKETPDVHAAEKLVSLIEEELK</sequence>
<dbReference type="PANTHER" id="PTHR21015:SF22">
    <property type="entry name" value="GLYCOSYLTRANSFERASE"/>
    <property type="match status" value="1"/>
</dbReference>
<accession>A0A1F8BLY1</accession>
<protein>
    <recommendedName>
        <fullName evidence="8">UDP-N-acetylglucosamine--N-acetylmuramyl-(pentapeptide) pyrophosphoryl-undecaprenol N-acetylglucosamine transferase</fullName>
    </recommendedName>
</protein>
<dbReference type="STRING" id="1802521.A2893_04930"/>
<dbReference type="SUPFAM" id="SSF53756">
    <property type="entry name" value="UDP-Glycosyltransferase/glycogen phosphorylase"/>
    <property type="match status" value="1"/>
</dbReference>